<accession>A0A930UYM7</accession>
<evidence type="ECO:0000256" key="7">
    <source>
        <dbReference type="PROSITE-ProRule" id="PRU01373"/>
    </source>
</evidence>
<keyword evidence="10" id="KW-1185">Reference proteome</keyword>
<evidence type="ECO:0000256" key="5">
    <source>
        <dbReference type="ARBA" id="ARBA00023315"/>
    </source>
</evidence>
<dbReference type="InterPro" id="IPR038063">
    <property type="entry name" value="Transpep_catalytic_dom"/>
</dbReference>
<evidence type="ECO:0000256" key="3">
    <source>
        <dbReference type="ARBA" id="ARBA00022960"/>
    </source>
</evidence>
<dbReference type="PANTHER" id="PTHR30582:SF2">
    <property type="entry name" value="L,D-TRANSPEPTIDASE YCIB-RELATED"/>
    <property type="match status" value="1"/>
</dbReference>
<keyword evidence="2" id="KW-0808">Transferase</keyword>
<dbReference type="Pfam" id="PF17964">
    <property type="entry name" value="Big_10"/>
    <property type="match status" value="1"/>
</dbReference>
<evidence type="ECO:0000256" key="4">
    <source>
        <dbReference type="ARBA" id="ARBA00022984"/>
    </source>
</evidence>
<dbReference type="InterPro" id="IPR005490">
    <property type="entry name" value="LD_TPept_cat_dom"/>
</dbReference>
<keyword evidence="4 7" id="KW-0573">Peptidoglycan synthesis</keyword>
<dbReference type="Gene3D" id="2.40.440.10">
    <property type="entry name" value="L,D-transpeptidase catalytic domain-like"/>
    <property type="match status" value="1"/>
</dbReference>
<dbReference type="GO" id="GO:0005576">
    <property type="term" value="C:extracellular region"/>
    <property type="evidence" value="ECO:0007669"/>
    <property type="project" value="TreeGrafter"/>
</dbReference>
<gene>
    <name evidence="9" type="ORF">ISG29_10545</name>
</gene>
<dbReference type="GO" id="GO:0018104">
    <property type="term" value="P:peptidoglycan-protein cross-linking"/>
    <property type="evidence" value="ECO:0007669"/>
    <property type="project" value="TreeGrafter"/>
</dbReference>
<evidence type="ECO:0000256" key="2">
    <source>
        <dbReference type="ARBA" id="ARBA00022679"/>
    </source>
</evidence>
<comment type="pathway">
    <text evidence="1 7">Cell wall biogenesis; peptidoglycan biosynthesis.</text>
</comment>
<evidence type="ECO:0000313" key="9">
    <source>
        <dbReference type="EMBL" id="MBF4162132.1"/>
    </source>
</evidence>
<evidence type="ECO:0000256" key="6">
    <source>
        <dbReference type="ARBA" id="ARBA00023316"/>
    </source>
</evidence>
<dbReference type="Proteomes" id="UP000656804">
    <property type="component" value="Unassembled WGS sequence"/>
</dbReference>
<dbReference type="PANTHER" id="PTHR30582">
    <property type="entry name" value="L,D-TRANSPEPTIDASE"/>
    <property type="match status" value="1"/>
</dbReference>
<dbReference type="PROSITE" id="PS52029">
    <property type="entry name" value="LD_TPASE"/>
    <property type="match status" value="1"/>
</dbReference>
<dbReference type="SUPFAM" id="SSF141523">
    <property type="entry name" value="L,D-transpeptidase catalytic domain-like"/>
    <property type="match status" value="1"/>
</dbReference>
<dbReference type="Gene3D" id="2.60.40.3710">
    <property type="match status" value="1"/>
</dbReference>
<dbReference type="InterPro" id="IPR041280">
    <property type="entry name" value="Big_10"/>
</dbReference>
<protein>
    <submittedName>
        <fullName evidence="9">L,D-transpeptidase</fullName>
    </submittedName>
</protein>
<dbReference type="GO" id="GO:0016746">
    <property type="term" value="F:acyltransferase activity"/>
    <property type="evidence" value="ECO:0007669"/>
    <property type="project" value="UniProtKB-KW"/>
</dbReference>
<keyword evidence="3 7" id="KW-0133">Cell shape</keyword>
<dbReference type="GO" id="GO:0008360">
    <property type="term" value="P:regulation of cell shape"/>
    <property type="evidence" value="ECO:0007669"/>
    <property type="project" value="UniProtKB-UniRule"/>
</dbReference>
<dbReference type="CDD" id="cd13432">
    <property type="entry name" value="LDT_IgD_like_2"/>
    <property type="match status" value="1"/>
</dbReference>
<comment type="caution">
    <text evidence="9">The sequence shown here is derived from an EMBL/GenBank/DDBJ whole genome shotgun (WGS) entry which is preliminary data.</text>
</comment>
<dbReference type="CDD" id="cd16913">
    <property type="entry name" value="YkuD_like"/>
    <property type="match status" value="1"/>
</dbReference>
<keyword evidence="6 7" id="KW-0961">Cell wall biogenesis/degradation</keyword>
<dbReference type="AlphaFoldDB" id="A0A930UYM7"/>
<evidence type="ECO:0000259" key="8">
    <source>
        <dbReference type="PROSITE" id="PS52029"/>
    </source>
</evidence>
<sequence>MLLDSIAPLSDTTVGVAMPLSIVFTDPVKASARAEIERHIHLETSVPVRGAWHWFGDRRVDFRPRGFWPAHTHVSMVADFAHVPDGYGRYGTHSYTRDYTIGDDVRTRVDVVHHTTTVSRDGHVLRVMPSNAGSPEFPSWDGTMAVVSKAAEVRMTSCSVQIACDPNDPNYYDLTLPWDVRITNSGTFLHYSTGDPSPGSGNGSHGCIHLSYDNAKWFYELSKQGDPVTITGSPRGKAEGDNGYADYDVPWTQWLAGSGRGAFTTSAA</sequence>
<organism evidence="9 10">
    <name type="scientific">Nocardioides acrostichi</name>
    <dbReference type="NCBI Taxonomy" id="2784339"/>
    <lineage>
        <taxon>Bacteria</taxon>
        <taxon>Bacillati</taxon>
        <taxon>Actinomycetota</taxon>
        <taxon>Actinomycetes</taxon>
        <taxon>Propionibacteriales</taxon>
        <taxon>Nocardioidaceae</taxon>
        <taxon>Nocardioides</taxon>
    </lineage>
</organism>
<dbReference type="InterPro" id="IPR050979">
    <property type="entry name" value="LD-transpeptidase"/>
</dbReference>
<proteinExistence type="predicted"/>
<evidence type="ECO:0000256" key="1">
    <source>
        <dbReference type="ARBA" id="ARBA00004752"/>
    </source>
</evidence>
<dbReference type="GO" id="GO:0071555">
    <property type="term" value="P:cell wall organization"/>
    <property type="evidence" value="ECO:0007669"/>
    <property type="project" value="UniProtKB-UniRule"/>
</dbReference>
<dbReference type="GO" id="GO:0071972">
    <property type="term" value="F:peptidoglycan L,D-transpeptidase activity"/>
    <property type="evidence" value="ECO:0007669"/>
    <property type="project" value="TreeGrafter"/>
</dbReference>
<dbReference type="Pfam" id="PF03734">
    <property type="entry name" value="YkuD"/>
    <property type="match status" value="1"/>
</dbReference>
<keyword evidence="5" id="KW-0012">Acyltransferase</keyword>
<dbReference type="EMBL" id="JADIVZ010000004">
    <property type="protein sequence ID" value="MBF4162132.1"/>
    <property type="molecule type" value="Genomic_DNA"/>
</dbReference>
<feature type="domain" description="L,D-TPase catalytic" evidence="8">
    <location>
        <begin position="105"/>
        <end position="231"/>
    </location>
</feature>
<evidence type="ECO:0000313" key="10">
    <source>
        <dbReference type="Proteomes" id="UP000656804"/>
    </source>
</evidence>
<feature type="active site" description="Nucleophile" evidence="7">
    <location>
        <position position="207"/>
    </location>
</feature>
<reference evidence="9" key="1">
    <citation type="submission" date="2020-11" db="EMBL/GenBank/DDBJ databases">
        <title>Nocardioides sp. CBS4Y-1, whole genome shotgun sequence.</title>
        <authorList>
            <person name="Tuo L."/>
        </authorList>
    </citation>
    <scope>NUCLEOTIDE SEQUENCE</scope>
    <source>
        <strain evidence="9">CBS4Y-1</strain>
    </source>
</reference>
<name>A0A930UYM7_9ACTN</name>
<feature type="active site" description="Proton donor/acceptor" evidence="7">
    <location>
        <position position="190"/>
    </location>
</feature>